<feature type="compositionally biased region" description="Basic and acidic residues" evidence="1">
    <location>
        <begin position="211"/>
        <end position="228"/>
    </location>
</feature>
<name>A0AAE1FGI5_PETCI</name>
<evidence type="ECO:0000256" key="1">
    <source>
        <dbReference type="SAM" id="MobiDB-lite"/>
    </source>
</evidence>
<comment type="caution">
    <text evidence="2">The sequence shown here is derived from an EMBL/GenBank/DDBJ whole genome shotgun (WGS) entry which is preliminary data.</text>
</comment>
<evidence type="ECO:0000313" key="3">
    <source>
        <dbReference type="Proteomes" id="UP001286313"/>
    </source>
</evidence>
<gene>
    <name evidence="2" type="ORF">Pcinc_021307</name>
</gene>
<dbReference type="Proteomes" id="UP001286313">
    <property type="component" value="Unassembled WGS sequence"/>
</dbReference>
<keyword evidence="3" id="KW-1185">Reference proteome</keyword>
<feature type="compositionally biased region" description="Basic and acidic residues" evidence="1">
    <location>
        <begin position="156"/>
        <end position="172"/>
    </location>
</feature>
<dbReference type="Pfam" id="PF14969">
    <property type="entry name" value="DUF4508"/>
    <property type="match status" value="1"/>
</dbReference>
<evidence type="ECO:0000313" key="2">
    <source>
        <dbReference type="EMBL" id="KAK3873688.1"/>
    </source>
</evidence>
<accession>A0AAE1FGI5</accession>
<dbReference type="PANTHER" id="PTHR16260:SF3">
    <property type="entry name" value="CHROMOSOME 14 OPEN READING FRAME 119-LIKE-RELATED"/>
    <property type="match status" value="1"/>
</dbReference>
<feature type="region of interest" description="Disordered" evidence="1">
    <location>
        <begin position="108"/>
        <end position="243"/>
    </location>
</feature>
<dbReference type="PANTHER" id="PTHR16260">
    <property type="entry name" value="SIMILAR TO 1700123O20RIK PROTEIN"/>
    <property type="match status" value="1"/>
</dbReference>
<feature type="compositionally biased region" description="Low complexity" evidence="1">
    <location>
        <begin position="124"/>
        <end position="142"/>
    </location>
</feature>
<dbReference type="InterPro" id="IPR028019">
    <property type="entry name" value="DUF4508"/>
</dbReference>
<proteinExistence type="predicted"/>
<dbReference type="EMBL" id="JAWQEG010002196">
    <property type="protein sequence ID" value="KAK3873688.1"/>
    <property type="molecule type" value="Genomic_DNA"/>
</dbReference>
<dbReference type="AlphaFoldDB" id="A0AAE1FGI5"/>
<reference evidence="2" key="1">
    <citation type="submission" date="2023-10" db="EMBL/GenBank/DDBJ databases">
        <title>Genome assemblies of two species of porcelain crab, Petrolisthes cinctipes and Petrolisthes manimaculis (Anomura: Porcellanidae).</title>
        <authorList>
            <person name="Angst P."/>
        </authorList>
    </citation>
    <scope>NUCLEOTIDE SEQUENCE</scope>
    <source>
        <strain evidence="2">PB745_01</strain>
        <tissue evidence="2">Gill</tissue>
    </source>
</reference>
<organism evidence="2 3">
    <name type="scientific">Petrolisthes cinctipes</name>
    <name type="common">Flat porcelain crab</name>
    <dbReference type="NCBI Taxonomy" id="88211"/>
    <lineage>
        <taxon>Eukaryota</taxon>
        <taxon>Metazoa</taxon>
        <taxon>Ecdysozoa</taxon>
        <taxon>Arthropoda</taxon>
        <taxon>Crustacea</taxon>
        <taxon>Multicrustacea</taxon>
        <taxon>Malacostraca</taxon>
        <taxon>Eumalacostraca</taxon>
        <taxon>Eucarida</taxon>
        <taxon>Decapoda</taxon>
        <taxon>Pleocyemata</taxon>
        <taxon>Anomura</taxon>
        <taxon>Galatheoidea</taxon>
        <taxon>Porcellanidae</taxon>
        <taxon>Petrolisthes</taxon>
    </lineage>
</organism>
<protein>
    <submittedName>
        <fullName evidence="2">Uncharacterized protein</fullName>
    </submittedName>
</protein>
<sequence>MPQQHTTLDQVNFLGQWFISWSEMQREDFLPILVQAYQPKDHINGLLGGIDSISLQGRRPSLFDCQVKLFHDWFVSWTEGERGRLLQHLREVDPDFMAQFDKQVSGIESPQEEAAIQSECAEESLNNPSSSVSSPPSTLPRSHSPHDSGLDEPPSDGDHTGPHSLDSSHDTEDVAAAVVAGGNVSTGDFTELPSAKTAVPHIPNNNEVEEDKSAKVEPQENGTPDEKIVPASEGMENSLPAED</sequence>
<feature type="compositionally biased region" description="Low complexity" evidence="1">
    <location>
        <begin position="174"/>
        <end position="183"/>
    </location>
</feature>